<dbReference type="RefSeq" id="XP_844477.1">
    <property type="nucleotide sequence ID" value="XM_839384.1"/>
</dbReference>
<reference evidence="2" key="4">
    <citation type="submission" date="2005-04" db="EMBL/GenBank/DDBJ databases">
        <title>.</title>
        <authorList>
            <person name="Ghedin E."/>
            <person name="Blandin G."/>
            <person name="Bartholomeu D."/>
            <person name="Caler E."/>
            <person name="Haas B."/>
            <person name="Hannick L."/>
            <person name="Shallom J."/>
            <person name="Hou L."/>
            <person name="Djikeng A."/>
            <person name="Feldblyum T."/>
            <person name="Hostetler J."/>
            <person name="Johnson J."/>
            <person name="Jones K."/>
            <person name="Koo H.L."/>
            <person name="Larkin C."/>
            <person name="Pai G."/>
            <person name="Peterson J."/>
            <person name="Khalak H.G."/>
            <person name="Salzberg S."/>
            <person name="Simpson A.J."/>
            <person name="Tallon L."/>
            <person name="Van Aken S."/>
            <person name="Wanless D."/>
            <person name="White O."/>
            <person name="Wortman J."/>
            <person name="Fraser C.M."/>
            <person name="El-Sayed N.M.A."/>
        </authorList>
    </citation>
    <scope>NUCLEOTIDE SEQUENCE</scope>
    <source>
        <strain evidence="2">GUTat10.1</strain>
    </source>
</reference>
<protein>
    <submittedName>
        <fullName evidence="2">Uncharacterized protein</fullName>
    </submittedName>
</protein>
<feature type="chain" id="PRO_5010844218" evidence="1">
    <location>
        <begin position="25"/>
        <end position="369"/>
    </location>
</feature>
<dbReference type="KEGG" id="tbr:Tb927.4.3270"/>
<gene>
    <name evidence="3" type="primary">Tb04.2H8.320</name>
    <name evidence="2" type="ORF">Tb927.4.3270</name>
</gene>
<reference evidence="3" key="2">
    <citation type="journal article" date="2005" name="Science">
        <title>Comparative genomics of trypanosomatid parasitic protozoa.</title>
        <authorList>
            <person name="El-Sayed N.M."/>
            <person name="Myler P.J."/>
            <person name="Blandin G."/>
            <person name="Berriman M."/>
            <person name="Crabtree J."/>
            <person name="Aggarwal G."/>
            <person name="Caler E."/>
            <person name="Renauld H."/>
            <person name="Worthey E.A."/>
            <person name="Hertz-Fowler C."/>
            <person name="Ghedin E."/>
            <person name="Peacock C."/>
            <person name="Bartholomeu D.C."/>
            <person name="Haas B.J."/>
            <person name="Tran A.N."/>
            <person name="Wortman J.R."/>
            <person name="Alsmark U.C."/>
            <person name="Angiuoli S."/>
            <person name="Anupama A."/>
            <person name="Badger J."/>
            <person name="Bringaud F."/>
            <person name="Cadag E."/>
            <person name="Carlton J.M."/>
            <person name="Cerqueira G.C."/>
            <person name="Creasy T."/>
            <person name="Delcher A.L."/>
            <person name="Djikeng A."/>
            <person name="Embley T.M."/>
            <person name="Hauser C."/>
            <person name="Ivens A.C."/>
            <person name="Kummerfeld S.K."/>
            <person name="Pereira-Leal J.B."/>
            <person name="Nilsson D."/>
            <person name="Peterson J."/>
            <person name="Salzberg S.L."/>
            <person name="Shallom J."/>
            <person name="Silva J.C."/>
            <person name="Sundaram J."/>
            <person name="Westenberger S."/>
            <person name="White O."/>
            <person name="Melville S.E."/>
            <person name="Donelson J.E."/>
            <person name="Andersson B."/>
            <person name="Stuart K.D."/>
            <person name="Hall N."/>
        </authorList>
    </citation>
    <scope>NUCLEOTIDE SEQUENCE</scope>
    <source>
        <strain evidence="3">927/4 GUTat10.1</strain>
    </source>
</reference>
<reference evidence="2" key="1">
    <citation type="submission" date="2000-09" db="EMBL/GenBank/DDBJ databases">
        <authorList>
            <person name="El-Sayed N.M."/>
            <person name="Khalak H."/>
            <person name="Adams M.D."/>
        </authorList>
    </citation>
    <scope>NUCLEOTIDE SEQUENCE</scope>
    <source>
        <strain evidence="2">GUTat10.1</strain>
    </source>
</reference>
<evidence type="ECO:0000313" key="4">
    <source>
        <dbReference type="Proteomes" id="UP000008524"/>
    </source>
</evidence>
<dbReference type="EMBL" id="AC080131">
    <property type="protein sequence ID" value="AAX79813.1"/>
    <property type="molecule type" value="Genomic_DNA"/>
</dbReference>
<dbReference type="GeneID" id="3656860"/>
<evidence type="ECO:0000256" key="1">
    <source>
        <dbReference type="SAM" id="SignalP"/>
    </source>
</evidence>
<accession>Q584A4</accession>
<proteinExistence type="predicted"/>
<evidence type="ECO:0000313" key="2">
    <source>
        <dbReference type="EMBL" id="AAX79813.1"/>
    </source>
</evidence>
<keyword evidence="4" id="KW-1185">Reference proteome</keyword>
<reference evidence="3 4" key="3">
    <citation type="journal article" date="2005" name="Science">
        <title>The genome of the African trypanosome Trypanosoma brucei.</title>
        <authorList>
            <person name="Berriman M."/>
            <person name="Ghedin E."/>
            <person name="Hertz-Fowler C."/>
            <person name="Blandin G."/>
            <person name="Renauld H."/>
            <person name="Bartholomeu D.C."/>
            <person name="Lennard N.J."/>
            <person name="Caler E."/>
            <person name="Hamlin N.E."/>
            <person name="Haas B."/>
            <person name="Bohme U."/>
            <person name="Hannick L."/>
            <person name="Aslett M.A."/>
            <person name="Shallom J."/>
            <person name="Marcello L."/>
            <person name="Hou L."/>
            <person name="Wickstead B."/>
            <person name="Alsmark U.C."/>
            <person name="Arrowsmith C."/>
            <person name="Atkin R.J."/>
            <person name="Barron A.J."/>
            <person name="Bringaud F."/>
            <person name="Brooks K."/>
            <person name="Carrington M."/>
            <person name="Cherevach I."/>
            <person name="Chillingworth T.J."/>
            <person name="Churcher C."/>
            <person name="Clark L.N."/>
            <person name="Corton C.H."/>
            <person name="Cronin A."/>
            <person name="Davies R.M."/>
            <person name="Doggett J."/>
            <person name="Djikeng A."/>
            <person name="Feldblyum T."/>
            <person name="Field M.C."/>
            <person name="Fraser A."/>
            <person name="Goodhead I."/>
            <person name="Hance Z."/>
            <person name="Harper D."/>
            <person name="Harris B.R."/>
            <person name="Hauser H."/>
            <person name="Hostetler J."/>
            <person name="Ivens A."/>
            <person name="Jagels K."/>
            <person name="Johnson D."/>
            <person name="Johnson J."/>
            <person name="Jones K."/>
            <person name="Kerhornou A.X."/>
            <person name="Koo H."/>
            <person name="Larke N."/>
            <person name="Landfear S."/>
            <person name="Larkin C."/>
            <person name="Leech V."/>
            <person name="Line A."/>
            <person name="Lord A."/>
            <person name="Macleod A."/>
            <person name="Mooney P.J."/>
            <person name="Moule S."/>
            <person name="Martin D.M."/>
            <person name="Morgan G.W."/>
            <person name="Mungall K."/>
            <person name="Norbertczak H."/>
            <person name="Ormond D."/>
            <person name="Pai G."/>
            <person name="Peacock C.S."/>
            <person name="Peterson J."/>
            <person name="Quail M.A."/>
            <person name="Rabbinowitsch E."/>
            <person name="Rajandream M.A."/>
            <person name="Reitter C."/>
            <person name="Salzberg S.L."/>
            <person name="Sanders M."/>
            <person name="Schobel S."/>
            <person name="Sharp S."/>
            <person name="Simmonds M."/>
            <person name="Simpson A.J."/>
            <person name="Tallon L."/>
            <person name="Turner C.M."/>
            <person name="Tait A."/>
            <person name="Tivey A.R."/>
            <person name="Van Aken S."/>
            <person name="Walker D."/>
            <person name="Wanless D."/>
            <person name="Wang S."/>
            <person name="White B."/>
            <person name="White O."/>
            <person name="Whitehead S."/>
            <person name="Woodward J."/>
            <person name="Wortman J."/>
            <person name="Adams M.D."/>
            <person name="Embley T.M."/>
            <person name="Gull K."/>
            <person name="Ullu E."/>
            <person name="Barry J.D."/>
            <person name="Fairlamb A.H."/>
            <person name="Opperdoes F."/>
            <person name="Barrell B.G."/>
            <person name="Donelson J.E."/>
            <person name="Hall N."/>
            <person name="Fraser C.M."/>
            <person name="Melville S.E."/>
            <person name="El-Sayed N.M."/>
        </authorList>
    </citation>
    <scope>NUCLEOTIDE SEQUENCE [LARGE SCALE GENOMIC DNA]</scope>
    <source>
        <strain evidence="3 4">927/4 GUTat10.1</strain>
    </source>
</reference>
<reference evidence="3" key="5">
    <citation type="submission" date="2005-04" db="EMBL/GenBank/DDBJ databases">
        <title>Sequencing, closure, and annotation of Trypanosoma brucei chromosomes 2 through 8.</title>
        <authorList>
            <person name="Ghedin E."/>
            <person name="Blandin G."/>
            <person name="Bartholomeu D."/>
            <person name="Caler E."/>
            <person name="Haas B."/>
            <person name="Hannick L."/>
            <person name="Shallom J."/>
            <person name="Hou L."/>
            <person name="Djikeng A."/>
            <person name="Feldblyum T."/>
            <person name="Hostetler J."/>
            <person name="Johnson J."/>
            <person name="Jones K."/>
            <person name="Koo H.L."/>
            <person name="Larkin C."/>
            <person name="Pai G."/>
            <person name="Peterson J."/>
            <person name="Khalak H.G."/>
            <person name="Salzberg S."/>
            <person name="Simpson A.J."/>
            <person name="Tallon L."/>
            <person name="Van Aken S."/>
            <person name="Wanless D."/>
            <person name="White O."/>
            <person name="Wortman J."/>
            <person name="Fraser C.M."/>
            <person name="El-Sayed N.M.A."/>
        </authorList>
    </citation>
    <scope>NUCLEOTIDE SEQUENCE</scope>
    <source>
        <strain evidence="3">927/4 GUTat10.1</strain>
    </source>
</reference>
<dbReference type="InParanoid" id="Q584A4"/>
<dbReference type="PaxDb" id="5691-AAZ10918"/>
<dbReference type="EMBL" id="CP000067">
    <property type="protein sequence ID" value="AAZ10918.1"/>
    <property type="molecule type" value="Genomic_DNA"/>
</dbReference>
<sequence>MMPLKRGMVVACLVVVCAYGQAEGDIEGKGKALTQSDADAICNVVKQLRELANNVTRNMKLGEKIVDNGENVATYYSTRVEAKKMLVKVLGKLIPEEGEKLSVMGKLLSDMEEPIQVLKRSITNVNASLGCMSVQMWNLTNMSDSYAYWVKDMVELFAQTAFGSGNCCLVVDGGATGDCIRGGKRGSVPTDCTIYPPQRSEGGLAEYKNPLDEGLTLTMGNAGDEGEYPLCGCFITTTNDTYSRGKKSLIYELSGGLFYTQNNRLMANFTFVGKEFQELIDPLRRVTNNFSAWNTSITRQRAVLDGLLLKLKKEIRHVLEKEKNKAITEALGSTKNIPWFGNESGNSDGMGTQPTLRGVSLFLFFLVFF</sequence>
<dbReference type="VEuPathDB" id="TriTrypDB:Tb927.4.3270"/>
<accession>D6XFR3</accession>
<dbReference type="AlphaFoldDB" id="Q584A4"/>
<organism evidence="2 4">
    <name type="scientific">Trypanosoma brucei brucei (strain 927/4 GUTat10.1)</name>
    <dbReference type="NCBI Taxonomy" id="185431"/>
    <lineage>
        <taxon>Eukaryota</taxon>
        <taxon>Discoba</taxon>
        <taxon>Euglenozoa</taxon>
        <taxon>Kinetoplastea</taxon>
        <taxon>Metakinetoplastina</taxon>
        <taxon>Trypanosomatida</taxon>
        <taxon>Trypanosomatidae</taxon>
        <taxon>Trypanosoma</taxon>
    </lineage>
</organism>
<evidence type="ECO:0000313" key="3">
    <source>
        <dbReference type="EMBL" id="AAZ10918.1"/>
    </source>
</evidence>
<keyword evidence="1" id="KW-0732">Signal</keyword>
<dbReference type="Proteomes" id="UP000008524">
    <property type="component" value="Chromosome 4"/>
</dbReference>
<name>Q584A4_TRYB2</name>
<feature type="signal peptide" evidence="1">
    <location>
        <begin position="1"/>
        <end position="24"/>
    </location>
</feature>